<feature type="compositionally biased region" description="Basic and acidic residues" evidence="1">
    <location>
        <begin position="95"/>
        <end position="120"/>
    </location>
</feature>
<reference evidence="2 3" key="1">
    <citation type="submission" date="2019-12" db="EMBL/GenBank/DDBJ databases">
        <title>Draft genome sequence of the ascomycete Xylaria multiplex DSM 110363.</title>
        <authorList>
            <person name="Buettner E."/>
            <person name="Kellner H."/>
        </authorList>
    </citation>
    <scope>NUCLEOTIDE SEQUENCE [LARGE SCALE GENOMIC DNA]</scope>
    <source>
        <strain evidence="2 3">DSM 110363</strain>
    </source>
</reference>
<feature type="compositionally biased region" description="Basic and acidic residues" evidence="1">
    <location>
        <begin position="70"/>
        <end position="84"/>
    </location>
</feature>
<feature type="region of interest" description="Disordered" evidence="1">
    <location>
        <begin position="70"/>
        <end position="120"/>
    </location>
</feature>
<comment type="caution">
    <text evidence="2">The sequence shown here is derived from an EMBL/GenBank/DDBJ whole genome shotgun (WGS) entry which is preliminary data.</text>
</comment>
<evidence type="ECO:0000256" key="1">
    <source>
        <dbReference type="SAM" id="MobiDB-lite"/>
    </source>
</evidence>
<organism evidence="2 3">
    <name type="scientific">Xylaria multiplex</name>
    <dbReference type="NCBI Taxonomy" id="323545"/>
    <lineage>
        <taxon>Eukaryota</taxon>
        <taxon>Fungi</taxon>
        <taxon>Dikarya</taxon>
        <taxon>Ascomycota</taxon>
        <taxon>Pezizomycotina</taxon>
        <taxon>Sordariomycetes</taxon>
        <taxon>Xylariomycetidae</taxon>
        <taxon>Xylariales</taxon>
        <taxon>Xylariaceae</taxon>
        <taxon>Xylaria</taxon>
    </lineage>
</organism>
<dbReference type="Proteomes" id="UP000481858">
    <property type="component" value="Unassembled WGS sequence"/>
</dbReference>
<dbReference type="OrthoDB" id="74240at2759"/>
<keyword evidence="3" id="KW-1185">Reference proteome</keyword>
<protein>
    <submittedName>
        <fullName evidence="2">Uncharacterized protein</fullName>
    </submittedName>
</protein>
<dbReference type="AlphaFoldDB" id="A0A7C8IV18"/>
<dbReference type="EMBL" id="WUBL01000047">
    <property type="protein sequence ID" value="KAF2968644.1"/>
    <property type="molecule type" value="Genomic_DNA"/>
</dbReference>
<accession>A0A7C8IV18</accession>
<sequence length="120" mass="13304">MSIDVRALQKTDLDNHELGEAITHSGAIDEDIFKFIDALKAELKAALNELRDARLAVIANNTKFLGELQKLPKHDSRDEIRKWAIGETGAGGGGDNKDNDKKKDDDEKKSDDEKKNDDEG</sequence>
<name>A0A7C8IV18_9PEZI</name>
<dbReference type="InParanoid" id="A0A7C8IV18"/>
<evidence type="ECO:0000313" key="3">
    <source>
        <dbReference type="Proteomes" id="UP000481858"/>
    </source>
</evidence>
<evidence type="ECO:0000313" key="2">
    <source>
        <dbReference type="EMBL" id="KAF2968644.1"/>
    </source>
</evidence>
<gene>
    <name evidence="2" type="ORF">GQX73_g4894</name>
</gene>
<proteinExistence type="predicted"/>